<reference evidence="6 7" key="1">
    <citation type="submission" date="2017-11" db="EMBL/GenBank/DDBJ databases">
        <title>Evolution of Phototrophy in the Chloroflexi Phylum Driven by Horizontal Gene Transfer.</title>
        <authorList>
            <person name="Ward L.M."/>
            <person name="Hemp J."/>
            <person name="Shih P.M."/>
            <person name="Mcglynn S.E."/>
            <person name="Fischer W."/>
        </authorList>
    </citation>
    <scope>NUCLEOTIDE SEQUENCE [LARGE SCALE GENOMIC DNA]</scope>
    <source>
        <strain evidence="5">CP1_1M</strain>
        <strain evidence="4">JP3_13</strain>
    </source>
</reference>
<feature type="domain" description="Response regulatory" evidence="3">
    <location>
        <begin position="4"/>
        <end position="120"/>
    </location>
</feature>
<sequence length="121" mass="13220">MPQRILIVDDDPANIELLEVMFGTFNVEVCSATLGSQALEMARDRQPSLIVLDAMLADMTGFEVCAQLKAEPATAHIPIAMLTGRIDEAARRKADEVGADHFLVKPVMRADLRALLDSTLK</sequence>
<dbReference type="PANTHER" id="PTHR44591:SF3">
    <property type="entry name" value="RESPONSE REGULATORY DOMAIN-CONTAINING PROTEIN"/>
    <property type="match status" value="1"/>
</dbReference>
<dbReference type="SUPFAM" id="SSF52172">
    <property type="entry name" value="CheY-like"/>
    <property type="match status" value="1"/>
</dbReference>
<keyword evidence="1 2" id="KW-0597">Phosphoprotein</keyword>
<protein>
    <recommendedName>
        <fullName evidence="3">Response regulatory domain-containing protein</fullName>
    </recommendedName>
</protein>
<dbReference type="PANTHER" id="PTHR44591">
    <property type="entry name" value="STRESS RESPONSE REGULATOR PROTEIN 1"/>
    <property type="match status" value="1"/>
</dbReference>
<evidence type="ECO:0000256" key="2">
    <source>
        <dbReference type="PROSITE-ProRule" id="PRU00169"/>
    </source>
</evidence>
<evidence type="ECO:0000256" key="1">
    <source>
        <dbReference type="ARBA" id="ARBA00022553"/>
    </source>
</evidence>
<evidence type="ECO:0000259" key="3">
    <source>
        <dbReference type="PROSITE" id="PS50110"/>
    </source>
</evidence>
<accession>A0A2M8PXT0</accession>
<dbReference type="Gene3D" id="3.40.50.2300">
    <property type="match status" value="1"/>
</dbReference>
<dbReference type="InterPro" id="IPR050595">
    <property type="entry name" value="Bact_response_regulator"/>
</dbReference>
<proteinExistence type="predicted"/>
<dbReference type="EMBL" id="PGTL01000020">
    <property type="protein sequence ID" value="PJF42356.1"/>
    <property type="molecule type" value="Genomic_DNA"/>
</dbReference>
<dbReference type="PROSITE" id="PS50110">
    <property type="entry name" value="RESPONSE_REGULATORY"/>
    <property type="match status" value="1"/>
</dbReference>
<organism evidence="4 7">
    <name type="scientific">Candidatus Thermofonsia Clade 1 bacterium</name>
    <dbReference type="NCBI Taxonomy" id="2364210"/>
    <lineage>
        <taxon>Bacteria</taxon>
        <taxon>Bacillati</taxon>
        <taxon>Chloroflexota</taxon>
        <taxon>Candidatus Thermofontia</taxon>
        <taxon>Candidatus Thermofonsia Clade 1</taxon>
    </lineage>
</organism>
<comment type="caution">
    <text evidence="4">The sequence shown here is derived from an EMBL/GenBank/DDBJ whole genome shotgun (WGS) entry which is preliminary data.</text>
</comment>
<dbReference type="AlphaFoldDB" id="A0A2M8PAW5"/>
<evidence type="ECO:0000313" key="5">
    <source>
        <dbReference type="EMBL" id="PJF42356.1"/>
    </source>
</evidence>
<name>A0A2M8PAW5_9CHLR</name>
<dbReference type="Proteomes" id="UP000228947">
    <property type="component" value="Unassembled WGS sequence"/>
</dbReference>
<accession>A0A2M8PAW5</accession>
<gene>
    <name evidence="4" type="ORF">CUN49_14385</name>
    <name evidence="5" type="ORF">CUN50_04395</name>
</gene>
<evidence type="ECO:0000313" key="6">
    <source>
        <dbReference type="Proteomes" id="UP000228947"/>
    </source>
</evidence>
<evidence type="ECO:0000313" key="7">
    <source>
        <dbReference type="Proteomes" id="UP000229681"/>
    </source>
</evidence>
<dbReference type="Pfam" id="PF00072">
    <property type="entry name" value="Response_reg"/>
    <property type="match status" value="1"/>
</dbReference>
<dbReference type="GO" id="GO:0000160">
    <property type="term" value="P:phosphorelay signal transduction system"/>
    <property type="evidence" value="ECO:0007669"/>
    <property type="project" value="InterPro"/>
</dbReference>
<evidence type="ECO:0000313" key="4">
    <source>
        <dbReference type="EMBL" id="PJF34691.1"/>
    </source>
</evidence>
<dbReference type="SMART" id="SM00448">
    <property type="entry name" value="REC"/>
    <property type="match status" value="1"/>
</dbReference>
<dbReference type="InterPro" id="IPR011006">
    <property type="entry name" value="CheY-like_superfamily"/>
</dbReference>
<dbReference type="InterPro" id="IPR001789">
    <property type="entry name" value="Sig_transdc_resp-reg_receiver"/>
</dbReference>
<dbReference type="Proteomes" id="UP000229681">
    <property type="component" value="Unassembled WGS sequence"/>
</dbReference>
<dbReference type="EMBL" id="PGTM01000299">
    <property type="protein sequence ID" value="PJF34691.1"/>
    <property type="molecule type" value="Genomic_DNA"/>
</dbReference>
<feature type="modified residue" description="4-aspartylphosphate" evidence="2">
    <location>
        <position position="53"/>
    </location>
</feature>